<organism evidence="2 3">
    <name type="scientific">Blastococcus saxobsidens</name>
    <dbReference type="NCBI Taxonomy" id="138336"/>
    <lineage>
        <taxon>Bacteria</taxon>
        <taxon>Bacillati</taxon>
        <taxon>Actinomycetota</taxon>
        <taxon>Actinomycetes</taxon>
        <taxon>Geodermatophilales</taxon>
        <taxon>Geodermatophilaceae</taxon>
        <taxon>Blastococcus</taxon>
    </lineage>
</organism>
<protein>
    <submittedName>
        <fullName evidence="2">GAF and ANTAR domain-containing protein</fullName>
    </submittedName>
</protein>
<dbReference type="SUPFAM" id="SSF55781">
    <property type="entry name" value="GAF domain-like"/>
    <property type="match status" value="1"/>
</dbReference>
<dbReference type="InterPro" id="IPR003018">
    <property type="entry name" value="GAF"/>
</dbReference>
<dbReference type="PIRSF" id="PIRSF036625">
    <property type="entry name" value="GAF_ANTAR"/>
    <property type="match status" value="1"/>
</dbReference>
<comment type="caution">
    <text evidence="2">The sequence shown here is derived from an EMBL/GenBank/DDBJ whole genome shotgun (WGS) entry which is preliminary data.</text>
</comment>
<dbReference type="Pfam" id="PF13185">
    <property type="entry name" value="GAF_2"/>
    <property type="match status" value="1"/>
</dbReference>
<evidence type="ECO:0000259" key="1">
    <source>
        <dbReference type="SMART" id="SM01012"/>
    </source>
</evidence>
<evidence type="ECO:0000313" key="3">
    <source>
        <dbReference type="Proteomes" id="UP000479241"/>
    </source>
</evidence>
<dbReference type="GO" id="GO:0003723">
    <property type="term" value="F:RNA binding"/>
    <property type="evidence" value="ECO:0007669"/>
    <property type="project" value="InterPro"/>
</dbReference>
<accession>A0A6L9W7T4</accession>
<dbReference type="InterPro" id="IPR005561">
    <property type="entry name" value="ANTAR"/>
</dbReference>
<dbReference type="AlphaFoldDB" id="A0A6L9W7T4"/>
<reference evidence="2 3" key="1">
    <citation type="submission" date="2019-12" db="EMBL/GenBank/DDBJ databases">
        <title>the WGS of Blastococcus saxobsidens 67B17.</title>
        <authorList>
            <person name="Jiang Z."/>
        </authorList>
    </citation>
    <scope>NUCLEOTIDE SEQUENCE [LARGE SCALE GENOMIC DNA]</scope>
    <source>
        <strain evidence="2 3">67B17</strain>
    </source>
</reference>
<name>A0A6L9W7T4_9ACTN</name>
<evidence type="ECO:0000313" key="2">
    <source>
        <dbReference type="EMBL" id="NEK87551.1"/>
    </source>
</evidence>
<dbReference type="Proteomes" id="UP000479241">
    <property type="component" value="Unassembled WGS sequence"/>
</dbReference>
<dbReference type="InterPro" id="IPR012074">
    <property type="entry name" value="GAF_ANTAR"/>
</dbReference>
<dbReference type="Gene3D" id="3.30.450.40">
    <property type="match status" value="1"/>
</dbReference>
<gene>
    <name evidence="2" type="ORF">GCU60_17560</name>
</gene>
<dbReference type="InterPro" id="IPR029016">
    <property type="entry name" value="GAF-like_dom_sf"/>
</dbReference>
<proteinExistence type="predicted"/>
<feature type="domain" description="ANTAR" evidence="1">
    <location>
        <begin position="167"/>
        <end position="217"/>
    </location>
</feature>
<sequence length="239" mass="24736">MAGADTALAAADLLCRACVRLLEVDGASVSLTHEGSTQGTFGSSGETSRQLDELQFTFGEGPCLDAVRQGAPVLVADLGDPAETRWPAFAGALVRSGINAVFALPVTIASKPIGALDLFRRSAGTLGAAALTGGLLAAELAALPLMDLMGSDLDWDVAAQGGDGWEQLASLSRIEVYQATGMLIGALDVGQTEALLRLRAYAFAHDMTAADTAWAILEGRVSLDPDDWLEPGGPRREPG</sequence>
<dbReference type="EMBL" id="JAAGWG010000035">
    <property type="protein sequence ID" value="NEK87551.1"/>
    <property type="molecule type" value="Genomic_DNA"/>
</dbReference>
<dbReference type="SMART" id="SM01012">
    <property type="entry name" value="ANTAR"/>
    <property type="match status" value="1"/>
</dbReference>